<dbReference type="OrthoDB" id="2416606at2"/>
<dbReference type="InterPro" id="IPR002933">
    <property type="entry name" value="Peptidase_M20"/>
</dbReference>
<dbReference type="GO" id="GO:0046872">
    <property type="term" value="F:metal ion binding"/>
    <property type="evidence" value="ECO:0007669"/>
    <property type="project" value="UniProtKB-KW"/>
</dbReference>
<dbReference type="NCBIfam" id="TIGR01891">
    <property type="entry name" value="amidohydrolases"/>
    <property type="match status" value="1"/>
</dbReference>
<feature type="domain" description="Peptidase M20 dimerisation" evidence="3">
    <location>
        <begin position="184"/>
        <end position="281"/>
    </location>
</feature>
<keyword evidence="1 4" id="KW-0378">Hydrolase</keyword>
<evidence type="ECO:0000313" key="4">
    <source>
        <dbReference type="EMBL" id="SEI89774.1"/>
    </source>
</evidence>
<dbReference type="GO" id="GO:0050118">
    <property type="term" value="F:N-acetyldiaminopimelate deacetylase activity"/>
    <property type="evidence" value="ECO:0007669"/>
    <property type="project" value="UniProtKB-ARBA"/>
</dbReference>
<evidence type="ECO:0000256" key="1">
    <source>
        <dbReference type="ARBA" id="ARBA00022801"/>
    </source>
</evidence>
<sequence>MQFDHQIAEVMDDVMDWRRTLHQNPELSFQEHWTSSYIAEELKKMGNIEVLRPTETSVLGIIKGEKPGRKVGLRADIDALPIQEEREGIDYLSKNEGVMHACGHDGHASILLGAAKVFARNADKLHGEIYLIFQHAEEVPPGGAIEMVRTGLFDDLDFVFGQHLFTPIELGKIGIKNGPIMANSDTFDLTIQGRGGHAAEPEFSVDPIVVGAKIIDHFQTIVSRITSPLDSVVISTTNFHSGTAKNIIPDKAVLEGSVRTISDKTRYLVKEKMEQAVKSTCEFYGAQYEFSFDLGYDSLINDEKSTNRVREIATQIFGNRVFEYPLELGGEDFSAFSRKIPGTYIYIGAGNAETDTEYPHHHPKFAFDDDALIDGIKAMVYVGYEMSKGKA</sequence>
<dbReference type="STRING" id="426757.SAMN04488127_0736"/>
<evidence type="ECO:0000313" key="5">
    <source>
        <dbReference type="Proteomes" id="UP000199200"/>
    </source>
</evidence>
<reference evidence="5" key="1">
    <citation type="submission" date="2016-10" db="EMBL/GenBank/DDBJ databases">
        <authorList>
            <person name="Varghese N."/>
            <person name="Submissions S."/>
        </authorList>
    </citation>
    <scope>NUCLEOTIDE SEQUENCE [LARGE SCALE GENOMIC DNA]</scope>
    <source>
        <strain evidence="5">CGMCC 1.6763</strain>
    </source>
</reference>
<keyword evidence="5" id="KW-1185">Reference proteome</keyword>
<comment type="cofactor">
    <cofactor evidence="2">
        <name>Mn(2+)</name>
        <dbReference type="ChEBI" id="CHEBI:29035"/>
    </cofactor>
    <text evidence="2">The Mn(2+) ion enhances activity.</text>
</comment>
<evidence type="ECO:0000256" key="2">
    <source>
        <dbReference type="PIRSR" id="PIRSR005962-1"/>
    </source>
</evidence>
<feature type="binding site" evidence="2">
    <location>
        <position position="163"/>
    </location>
    <ligand>
        <name>Mn(2+)</name>
        <dbReference type="ChEBI" id="CHEBI:29035"/>
        <label>2</label>
    </ligand>
</feature>
<dbReference type="PANTHER" id="PTHR11014">
    <property type="entry name" value="PEPTIDASE M20 FAMILY MEMBER"/>
    <property type="match status" value="1"/>
</dbReference>
<organism evidence="4 5">
    <name type="scientific">Bhargavaea ginsengi</name>
    <dbReference type="NCBI Taxonomy" id="426757"/>
    <lineage>
        <taxon>Bacteria</taxon>
        <taxon>Bacillati</taxon>
        <taxon>Bacillota</taxon>
        <taxon>Bacilli</taxon>
        <taxon>Bacillales</taxon>
        <taxon>Caryophanaceae</taxon>
        <taxon>Bhargavaea</taxon>
    </lineage>
</organism>
<dbReference type="SUPFAM" id="SSF55031">
    <property type="entry name" value="Bacterial exopeptidase dimerisation domain"/>
    <property type="match status" value="1"/>
</dbReference>
<dbReference type="Pfam" id="PF07687">
    <property type="entry name" value="M20_dimer"/>
    <property type="match status" value="1"/>
</dbReference>
<gene>
    <name evidence="4" type="ORF">SAMN04488127_0736</name>
</gene>
<dbReference type="Proteomes" id="UP000199200">
    <property type="component" value="Unassembled WGS sequence"/>
</dbReference>
<dbReference type="Gene3D" id="3.30.70.360">
    <property type="match status" value="1"/>
</dbReference>
<feature type="binding site" evidence="2">
    <location>
        <position position="361"/>
    </location>
    <ligand>
        <name>Mn(2+)</name>
        <dbReference type="ChEBI" id="CHEBI:29035"/>
        <label>2</label>
    </ligand>
</feature>
<accession>A0A1H6UGH6</accession>
<name>A0A1H6UGH6_9BACL</name>
<dbReference type="SUPFAM" id="SSF53187">
    <property type="entry name" value="Zn-dependent exopeptidases"/>
    <property type="match status" value="1"/>
</dbReference>
<feature type="binding site" evidence="2">
    <location>
        <position position="102"/>
    </location>
    <ligand>
        <name>Mn(2+)</name>
        <dbReference type="ChEBI" id="CHEBI:29035"/>
        <label>2</label>
    </ligand>
</feature>
<dbReference type="RefSeq" id="WP_092050039.1">
    <property type="nucleotide sequence ID" value="NZ_FNZF01000001.1"/>
</dbReference>
<dbReference type="FunFam" id="3.30.70.360:FF:000001">
    <property type="entry name" value="N-acetyldiaminopimelate deacetylase"/>
    <property type="match status" value="1"/>
</dbReference>
<dbReference type="GO" id="GO:0019877">
    <property type="term" value="P:diaminopimelate biosynthetic process"/>
    <property type="evidence" value="ECO:0007669"/>
    <property type="project" value="UniProtKB-ARBA"/>
</dbReference>
<proteinExistence type="predicted"/>
<keyword evidence="2" id="KW-0464">Manganese</keyword>
<dbReference type="InterPro" id="IPR036264">
    <property type="entry name" value="Bact_exopeptidase_dim_dom"/>
</dbReference>
<feature type="binding site" evidence="2">
    <location>
        <position position="104"/>
    </location>
    <ligand>
        <name>Mn(2+)</name>
        <dbReference type="ChEBI" id="CHEBI:29035"/>
        <label>2</label>
    </ligand>
</feature>
<dbReference type="InterPro" id="IPR017439">
    <property type="entry name" value="Amidohydrolase"/>
</dbReference>
<dbReference type="InterPro" id="IPR011650">
    <property type="entry name" value="Peptidase_M20_dimer"/>
</dbReference>
<dbReference type="PIRSF" id="PIRSF005962">
    <property type="entry name" value="Pept_M20D_amidohydro"/>
    <property type="match status" value="1"/>
</dbReference>
<protein>
    <submittedName>
        <fullName evidence="4">Amidohydrolase</fullName>
    </submittedName>
</protein>
<evidence type="ECO:0000259" key="3">
    <source>
        <dbReference type="Pfam" id="PF07687"/>
    </source>
</evidence>
<dbReference type="AlphaFoldDB" id="A0A1H6UGH6"/>
<dbReference type="Pfam" id="PF01546">
    <property type="entry name" value="Peptidase_M20"/>
    <property type="match status" value="1"/>
</dbReference>
<feature type="binding site" evidence="2">
    <location>
        <position position="138"/>
    </location>
    <ligand>
        <name>Mn(2+)</name>
        <dbReference type="ChEBI" id="CHEBI:29035"/>
        <label>2</label>
    </ligand>
</feature>
<dbReference type="Gene3D" id="3.40.630.10">
    <property type="entry name" value="Zn peptidases"/>
    <property type="match status" value="1"/>
</dbReference>
<keyword evidence="2" id="KW-0479">Metal-binding</keyword>
<dbReference type="EMBL" id="FNZF01000001">
    <property type="protein sequence ID" value="SEI89774.1"/>
    <property type="molecule type" value="Genomic_DNA"/>
</dbReference>
<dbReference type="PANTHER" id="PTHR11014:SF63">
    <property type="entry name" value="METALLOPEPTIDASE, PUTATIVE (AFU_ORTHOLOGUE AFUA_6G09600)-RELATED"/>
    <property type="match status" value="1"/>
</dbReference>